<dbReference type="PATRIC" id="fig|1196324.3.peg.1536"/>
<sequence>MLKKKLVSSVVILILLLIICMPATAGKPAPNKIQQIDHYAEAFFKEQRIPGASIALVHNGKMYYSKAWGVTGAHEKPITLQTPFIIGSISKSLTGLAIAKLIQDKKIQLNAPVKHYLSWFRVKDQEASEHMTIKQLLDHTSGLSYESGLVIADKGERDIGAIKRDVKTLANVTLIAKPGVKYQYSNTNFLILGAVIQAVTHTSFSRYMSEEVFRPLGMTHAAAEQKTAEKKGYLPGYQSWFGYPKKTVIAYDNGGTPYEYIAASALDLVQYMNFLQGMNAVGYLTPENLKKYTSPLYKIDPDEYYGFGLRVSYPGAKEEVVWHSGTTPDAHAEFFVYPHTGWSGVILTNKNHAEEESTLPFLKRGLIRLMNGQEPVSIPTKPAPAIQLIMVALCVMLLVVTVYLILKIRARLIRKKWTCRITGISLGVLSIIVIPLYIRNSEAPWHSIKAFAPDLAFLIQLLVTCLAITALVLLLASFTVKKNMIFK</sequence>
<dbReference type="InterPro" id="IPR012338">
    <property type="entry name" value="Beta-lactam/transpept-like"/>
</dbReference>
<keyword evidence="1" id="KW-1133">Transmembrane helix</keyword>
<reference evidence="4 5" key="1">
    <citation type="journal article" date="2012" name="J. Bacteriol.">
        <title>Genome of Bacillus macauensis ZFHKF-1, a Long-Chain-Forming Bacterium.</title>
        <authorList>
            <person name="Cai L."/>
            <person name="Zhang T."/>
        </authorList>
    </citation>
    <scope>NUCLEOTIDE SEQUENCE [LARGE SCALE GENOMIC DNA]</scope>
    <source>
        <strain evidence="4 5">ZFHKF-1</strain>
    </source>
</reference>
<keyword evidence="1" id="KW-0472">Membrane</keyword>
<dbReference type="PANTHER" id="PTHR46825:SF9">
    <property type="entry name" value="BETA-LACTAMASE-RELATED DOMAIN-CONTAINING PROTEIN"/>
    <property type="match status" value="1"/>
</dbReference>
<proteinExistence type="predicted"/>
<name>I8UFJ2_9BACL</name>
<dbReference type="STRING" id="1196324.A374_07509"/>
<evidence type="ECO:0000256" key="1">
    <source>
        <dbReference type="SAM" id="Phobius"/>
    </source>
</evidence>
<keyword evidence="2" id="KW-0732">Signal</keyword>
<evidence type="ECO:0000313" key="4">
    <source>
        <dbReference type="EMBL" id="EIT85665.1"/>
    </source>
</evidence>
<dbReference type="SUPFAM" id="SSF56601">
    <property type="entry name" value="beta-lactamase/transpeptidase-like"/>
    <property type="match status" value="1"/>
</dbReference>
<organism evidence="4 5">
    <name type="scientific">Fictibacillus macauensis ZFHKF-1</name>
    <dbReference type="NCBI Taxonomy" id="1196324"/>
    <lineage>
        <taxon>Bacteria</taxon>
        <taxon>Bacillati</taxon>
        <taxon>Bacillota</taxon>
        <taxon>Bacilli</taxon>
        <taxon>Bacillales</taxon>
        <taxon>Fictibacillaceae</taxon>
        <taxon>Fictibacillus</taxon>
    </lineage>
</organism>
<feature type="chain" id="PRO_5003714860" evidence="2">
    <location>
        <begin position="26"/>
        <end position="487"/>
    </location>
</feature>
<dbReference type="PANTHER" id="PTHR46825">
    <property type="entry name" value="D-ALANYL-D-ALANINE-CARBOXYPEPTIDASE/ENDOPEPTIDASE AMPH"/>
    <property type="match status" value="1"/>
</dbReference>
<dbReference type="EMBL" id="AKKV01000024">
    <property type="protein sequence ID" value="EIT85665.1"/>
    <property type="molecule type" value="Genomic_DNA"/>
</dbReference>
<feature type="domain" description="Beta-lactamase-related" evidence="3">
    <location>
        <begin position="37"/>
        <end position="355"/>
    </location>
</feature>
<evidence type="ECO:0000259" key="3">
    <source>
        <dbReference type="Pfam" id="PF00144"/>
    </source>
</evidence>
<dbReference type="eggNOG" id="COG1680">
    <property type="taxonomic scope" value="Bacteria"/>
</dbReference>
<evidence type="ECO:0000313" key="5">
    <source>
        <dbReference type="Proteomes" id="UP000004080"/>
    </source>
</evidence>
<feature type="transmembrane region" description="Helical" evidence="1">
    <location>
        <begin position="385"/>
        <end position="406"/>
    </location>
</feature>
<feature type="transmembrane region" description="Helical" evidence="1">
    <location>
        <begin position="458"/>
        <end position="480"/>
    </location>
</feature>
<dbReference type="InterPro" id="IPR050491">
    <property type="entry name" value="AmpC-like"/>
</dbReference>
<dbReference type="InterPro" id="IPR001466">
    <property type="entry name" value="Beta-lactam-related"/>
</dbReference>
<protein>
    <submittedName>
        <fullName evidence="4">Putative penicillin-binding protein</fullName>
    </submittedName>
</protein>
<dbReference type="AlphaFoldDB" id="I8UFJ2"/>
<gene>
    <name evidence="4" type="ORF">A374_07509</name>
</gene>
<feature type="transmembrane region" description="Helical" evidence="1">
    <location>
        <begin position="418"/>
        <end position="438"/>
    </location>
</feature>
<keyword evidence="5" id="KW-1185">Reference proteome</keyword>
<keyword evidence="1" id="KW-0812">Transmembrane</keyword>
<comment type="caution">
    <text evidence="4">The sequence shown here is derived from an EMBL/GenBank/DDBJ whole genome shotgun (WGS) entry which is preliminary data.</text>
</comment>
<feature type="signal peptide" evidence="2">
    <location>
        <begin position="1"/>
        <end position="25"/>
    </location>
</feature>
<dbReference type="Gene3D" id="3.40.710.10">
    <property type="entry name" value="DD-peptidase/beta-lactamase superfamily"/>
    <property type="match status" value="1"/>
</dbReference>
<dbReference type="RefSeq" id="WP_007201597.1">
    <property type="nucleotide sequence ID" value="NZ_AKKV01000024.1"/>
</dbReference>
<dbReference type="OrthoDB" id="846150at2"/>
<evidence type="ECO:0000256" key="2">
    <source>
        <dbReference type="SAM" id="SignalP"/>
    </source>
</evidence>
<dbReference type="Pfam" id="PF00144">
    <property type="entry name" value="Beta-lactamase"/>
    <property type="match status" value="1"/>
</dbReference>
<dbReference type="Proteomes" id="UP000004080">
    <property type="component" value="Unassembled WGS sequence"/>
</dbReference>
<accession>I8UFJ2</accession>